<dbReference type="InterPro" id="IPR035892">
    <property type="entry name" value="C2_domain_sf"/>
</dbReference>
<dbReference type="KEGG" id="osn:115229882"/>
<dbReference type="Proteomes" id="UP000515154">
    <property type="component" value="Unplaced"/>
</dbReference>
<dbReference type="InterPro" id="IPR002219">
    <property type="entry name" value="PKC_DAG/PE"/>
</dbReference>
<gene>
    <name evidence="5" type="primary">LOC115229882</name>
</gene>
<keyword evidence="2" id="KW-0862">Zinc</keyword>
<evidence type="ECO:0000313" key="5">
    <source>
        <dbReference type="RefSeq" id="XP_029656009.1"/>
    </source>
</evidence>
<dbReference type="GO" id="GO:0007200">
    <property type="term" value="P:phospholipase C-activating G protein-coupled receptor signaling pathway"/>
    <property type="evidence" value="ECO:0007669"/>
    <property type="project" value="TreeGrafter"/>
</dbReference>
<organism evidence="4 5">
    <name type="scientific">Octopus sinensis</name>
    <name type="common">East Asian common octopus</name>
    <dbReference type="NCBI Taxonomy" id="2607531"/>
    <lineage>
        <taxon>Eukaryota</taxon>
        <taxon>Metazoa</taxon>
        <taxon>Spiralia</taxon>
        <taxon>Lophotrochozoa</taxon>
        <taxon>Mollusca</taxon>
        <taxon>Cephalopoda</taxon>
        <taxon>Coleoidea</taxon>
        <taxon>Octopodiformes</taxon>
        <taxon>Octopoda</taxon>
        <taxon>Incirrata</taxon>
        <taxon>Octopodidae</taxon>
        <taxon>Octopus</taxon>
    </lineage>
</organism>
<proteinExistence type="predicted"/>
<dbReference type="InterPro" id="IPR020454">
    <property type="entry name" value="DAG/PE-bd"/>
</dbReference>
<dbReference type="GO" id="GO:0004674">
    <property type="term" value="F:protein serine/threonine kinase activity"/>
    <property type="evidence" value="ECO:0007669"/>
    <property type="project" value="UniProtKB-KW"/>
</dbReference>
<dbReference type="SUPFAM" id="SSF57889">
    <property type="entry name" value="Cysteine-rich domain"/>
    <property type="match status" value="2"/>
</dbReference>
<name>A0A6P7TUM9_9MOLL</name>
<protein>
    <submittedName>
        <fullName evidence="5">Calcium-dependent protein kinase C-like</fullName>
    </submittedName>
</protein>
<evidence type="ECO:0000259" key="3">
    <source>
        <dbReference type="PROSITE" id="PS50081"/>
    </source>
</evidence>
<dbReference type="Gene3D" id="3.30.60.20">
    <property type="match status" value="2"/>
</dbReference>
<dbReference type="GO" id="GO:0035556">
    <property type="term" value="P:intracellular signal transduction"/>
    <property type="evidence" value="ECO:0007669"/>
    <property type="project" value="TreeGrafter"/>
</dbReference>
<dbReference type="AlphaFoldDB" id="A0A6P7TUM9"/>
<evidence type="ECO:0000256" key="1">
    <source>
        <dbReference type="ARBA" id="ARBA00022723"/>
    </source>
</evidence>
<dbReference type="RefSeq" id="XP_029656009.1">
    <property type="nucleotide sequence ID" value="XM_029800149.1"/>
</dbReference>
<dbReference type="SMART" id="SM00109">
    <property type="entry name" value="C1"/>
    <property type="match status" value="2"/>
</dbReference>
<dbReference type="GO" id="GO:0008270">
    <property type="term" value="F:zinc ion binding"/>
    <property type="evidence" value="ECO:0007669"/>
    <property type="project" value="UniProtKB-KW"/>
</dbReference>
<dbReference type="PROSITE" id="PS50081">
    <property type="entry name" value="ZF_DAG_PE_2"/>
    <property type="match status" value="2"/>
</dbReference>
<dbReference type="Pfam" id="PF00130">
    <property type="entry name" value="C1_1"/>
    <property type="match status" value="2"/>
</dbReference>
<dbReference type="InterPro" id="IPR000008">
    <property type="entry name" value="C2_dom"/>
</dbReference>
<dbReference type="SUPFAM" id="SSF49562">
    <property type="entry name" value="C2 domain (Calcium/lipid-binding domain, CaLB)"/>
    <property type="match status" value="1"/>
</dbReference>
<evidence type="ECO:0000256" key="2">
    <source>
        <dbReference type="ARBA" id="ARBA00022833"/>
    </source>
</evidence>
<dbReference type="GO" id="GO:0016020">
    <property type="term" value="C:membrane"/>
    <property type="evidence" value="ECO:0007669"/>
    <property type="project" value="UniProtKB-SubCell"/>
</dbReference>
<dbReference type="Pfam" id="PF00168">
    <property type="entry name" value="C2"/>
    <property type="match status" value="1"/>
</dbReference>
<dbReference type="PANTHER" id="PTHR22968:SF24">
    <property type="entry name" value="SERINE_THREONINE-PROTEIN KINASE"/>
    <property type="match status" value="1"/>
</dbReference>
<keyword evidence="4" id="KW-1185">Reference proteome</keyword>
<dbReference type="PRINTS" id="PR00008">
    <property type="entry name" value="DAGPEDOMAIN"/>
</dbReference>
<reference evidence="5" key="1">
    <citation type="submission" date="2025-08" db="UniProtKB">
        <authorList>
            <consortium name="RefSeq"/>
        </authorList>
    </citation>
    <scope>IDENTIFICATION</scope>
</reference>
<feature type="domain" description="Phorbol-ester/DAG-type" evidence="3">
    <location>
        <begin position="26"/>
        <end position="77"/>
    </location>
</feature>
<sequence>MLADQDKIERQRKGAVKLKDEILVNDHQMVRHYFKSPTYCGHCCQFIWGITKRQGFKCKVCQFSCHVRCSEYVTFQCTGSDVNIASNNNNQHDFVLNSFTTPRFCDHCGSICFGIKYQGLKCNKCLMVIHTKCKNFVPHLCGISCTERRGRILLSIKATETNLEAKNHDKRIIVEVWDYDMTSENDFIGSLSFSIKDLLSSPNGSQTGKNWYKLLKTDEGRLMHILIDETVSSTEQVADEEILINKITTKDSFSLTKFKIFTVIGRGSFGKVNCIW</sequence>
<dbReference type="PANTHER" id="PTHR22968">
    <property type="entry name" value="PROTEIN KINASE C, MU"/>
    <property type="match status" value="1"/>
</dbReference>
<dbReference type="GO" id="GO:0005829">
    <property type="term" value="C:cytosol"/>
    <property type="evidence" value="ECO:0007669"/>
    <property type="project" value="TreeGrafter"/>
</dbReference>
<accession>A0A6P7TUM9</accession>
<dbReference type="Gene3D" id="2.60.40.150">
    <property type="entry name" value="C2 domain"/>
    <property type="match status" value="1"/>
</dbReference>
<evidence type="ECO:0000313" key="4">
    <source>
        <dbReference type="Proteomes" id="UP000515154"/>
    </source>
</evidence>
<dbReference type="PROSITE" id="PS00479">
    <property type="entry name" value="ZF_DAG_PE_1"/>
    <property type="match status" value="2"/>
</dbReference>
<dbReference type="InterPro" id="IPR046349">
    <property type="entry name" value="C1-like_sf"/>
</dbReference>
<keyword evidence="1" id="KW-0479">Metal-binding</keyword>
<dbReference type="CDD" id="cd20792">
    <property type="entry name" value="C1_cPKC_nPKC_rpt1"/>
    <property type="match status" value="1"/>
</dbReference>
<feature type="domain" description="Phorbol-ester/DAG-type" evidence="3">
    <location>
        <begin position="91"/>
        <end position="141"/>
    </location>
</feature>